<dbReference type="Proteomes" id="UP001313282">
    <property type="component" value="Unassembled WGS sequence"/>
</dbReference>
<feature type="chain" id="PRO_5042985787" description="Apple domain-containing protein" evidence="1">
    <location>
        <begin position="21"/>
        <end position="311"/>
    </location>
</feature>
<feature type="signal peptide" evidence="1">
    <location>
        <begin position="1"/>
        <end position="20"/>
    </location>
</feature>
<evidence type="ECO:0000313" key="3">
    <source>
        <dbReference type="Proteomes" id="UP001313282"/>
    </source>
</evidence>
<gene>
    <name evidence="2" type="ORF">TWF718_009759</name>
</gene>
<comment type="caution">
    <text evidence="2">The sequence shown here is derived from an EMBL/GenBank/DDBJ whole genome shotgun (WGS) entry which is preliminary data.</text>
</comment>
<accession>A0AAN8RAS2</accession>
<proteinExistence type="predicted"/>
<evidence type="ECO:0000256" key="1">
    <source>
        <dbReference type="SAM" id="SignalP"/>
    </source>
</evidence>
<dbReference type="EMBL" id="JAVHNR010000007">
    <property type="protein sequence ID" value="KAK6336971.1"/>
    <property type="molecule type" value="Genomic_DNA"/>
</dbReference>
<evidence type="ECO:0008006" key="4">
    <source>
        <dbReference type="Google" id="ProtNLM"/>
    </source>
</evidence>
<protein>
    <recommendedName>
        <fullName evidence="4">Apple domain-containing protein</fullName>
    </recommendedName>
</protein>
<keyword evidence="3" id="KW-1185">Reference proteome</keyword>
<sequence length="311" mass="32815">MLFTRFLSFCLLAIALPAFATTLEKRGCTANNCLRALRASQRIAQASLDCSIFFDSSVVIVSTATTTTISVAATEITTTTTIYSIITPPAIKNKYKRGPEPMLPPAARHVPTAVAIIPRQESSSTDIELPQYATACRDASAYSSACSCIGVDQPTGTITVTDTTVSTVTGPASTIINTVTVPGEYAPNTHICPHTSLLIPGTACDPDQNYGIVYNGGGANPGPGVSGSDYNFSQLFNITDNASCCRRCFETVGCFTYDLVASYCRINFLVAGRSEIPTDTDLCPYGRLVEFTDPGNAFGLGPCNSYAGPAS</sequence>
<dbReference type="AlphaFoldDB" id="A0AAN8RAS2"/>
<reference evidence="2 3" key="1">
    <citation type="submission" date="2019-10" db="EMBL/GenBank/DDBJ databases">
        <authorList>
            <person name="Palmer J.M."/>
        </authorList>
    </citation>
    <scope>NUCLEOTIDE SEQUENCE [LARGE SCALE GENOMIC DNA]</scope>
    <source>
        <strain evidence="2 3">TWF718</strain>
    </source>
</reference>
<organism evidence="2 3">
    <name type="scientific">Orbilia javanica</name>
    <dbReference type="NCBI Taxonomy" id="47235"/>
    <lineage>
        <taxon>Eukaryota</taxon>
        <taxon>Fungi</taxon>
        <taxon>Dikarya</taxon>
        <taxon>Ascomycota</taxon>
        <taxon>Pezizomycotina</taxon>
        <taxon>Orbiliomycetes</taxon>
        <taxon>Orbiliales</taxon>
        <taxon>Orbiliaceae</taxon>
        <taxon>Orbilia</taxon>
    </lineage>
</organism>
<keyword evidence="1" id="KW-0732">Signal</keyword>
<evidence type="ECO:0000313" key="2">
    <source>
        <dbReference type="EMBL" id="KAK6336971.1"/>
    </source>
</evidence>
<name>A0AAN8RAS2_9PEZI</name>